<keyword evidence="3" id="KW-1185">Reference proteome</keyword>
<comment type="similarity">
    <text evidence="1">Belongs to the WXG100 family.</text>
</comment>
<dbReference type="NCBIfam" id="TIGR03930">
    <property type="entry name" value="WXG100_ESAT6"/>
    <property type="match status" value="1"/>
</dbReference>
<dbReference type="SUPFAM" id="SSF140453">
    <property type="entry name" value="EsxAB dimer-like"/>
    <property type="match status" value="1"/>
</dbReference>
<dbReference type="AlphaFoldDB" id="W9GFL6"/>
<evidence type="ECO:0000313" key="3">
    <source>
        <dbReference type="Proteomes" id="UP000019489"/>
    </source>
</evidence>
<name>W9GFL6_9MICO</name>
<dbReference type="Pfam" id="PF06013">
    <property type="entry name" value="WXG100"/>
    <property type="match status" value="1"/>
</dbReference>
<sequence length="96" mass="10400">MSRSIVDTDRIAAAAGDITRLAESIRGDVAALRARLTALDGSWEGPAKAEFVRVMHDYQGLQAKVNESLADIARLTSRASAAYLEHENATRALFAR</sequence>
<organism evidence="2 3">
    <name type="scientific">Intrasporangium oryzae NRRL B-24470</name>
    <dbReference type="NCBI Taxonomy" id="1386089"/>
    <lineage>
        <taxon>Bacteria</taxon>
        <taxon>Bacillati</taxon>
        <taxon>Actinomycetota</taxon>
        <taxon>Actinomycetes</taxon>
        <taxon>Micrococcales</taxon>
        <taxon>Intrasporangiaceae</taxon>
        <taxon>Intrasporangium</taxon>
    </lineage>
</organism>
<accession>W9GFL6</accession>
<gene>
    <name evidence="2" type="ORF">N865_04365</name>
</gene>
<dbReference type="EMBL" id="AWSA01000008">
    <property type="protein sequence ID" value="EWT02669.1"/>
    <property type="molecule type" value="Genomic_DNA"/>
</dbReference>
<comment type="caution">
    <text evidence="2">The sequence shown here is derived from an EMBL/GenBank/DDBJ whole genome shotgun (WGS) entry which is preliminary data.</text>
</comment>
<dbReference type="OrthoDB" id="4231069at2"/>
<dbReference type="Proteomes" id="UP000019489">
    <property type="component" value="Unassembled WGS sequence"/>
</dbReference>
<dbReference type="STRING" id="1386089.N865_04365"/>
<dbReference type="RefSeq" id="WP_034802273.1">
    <property type="nucleotide sequence ID" value="NZ_AWSA01000008.1"/>
</dbReference>
<dbReference type="PATRIC" id="fig|1386089.3.peg.1006"/>
<dbReference type="InterPro" id="IPR036689">
    <property type="entry name" value="ESAT-6-like_sf"/>
</dbReference>
<dbReference type="Gene3D" id="1.10.287.1060">
    <property type="entry name" value="ESAT-6-like"/>
    <property type="match status" value="1"/>
</dbReference>
<reference evidence="2 3" key="1">
    <citation type="submission" date="2013-08" db="EMBL/GenBank/DDBJ databases">
        <title>Intrasporangium oryzae NRRL B-24470.</title>
        <authorList>
            <person name="Liu H."/>
            <person name="Wang G."/>
        </authorList>
    </citation>
    <scope>NUCLEOTIDE SEQUENCE [LARGE SCALE GENOMIC DNA]</scope>
    <source>
        <strain evidence="2 3">NRRL B-24470</strain>
    </source>
</reference>
<evidence type="ECO:0000313" key="2">
    <source>
        <dbReference type="EMBL" id="EWT02669.1"/>
    </source>
</evidence>
<dbReference type="InterPro" id="IPR010310">
    <property type="entry name" value="T7SS_ESAT-6-like"/>
</dbReference>
<dbReference type="eggNOG" id="ENOG5030KJJ">
    <property type="taxonomic scope" value="Bacteria"/>
</dbReference>
<evidence type="ECO:0000256" key="1">
    <source>
        <dbReference type="RuleBase" id="RU362001"/>
    </source>
</evidence>
<protein>
    <recommendedName>
        <fullName evidence="1">ESAT-6-like protein</fullName>
    </recommendedName>
</protein>
<proteinExistence type="inferred from homology"/>